<evidence type="ECO:0000313" key="5">
    <source>
        <dbReference type="EMBL" id="AWK08748.1"/>
    </source>
</evidence>
<evidence type="ECO:0000256" key="1">
    <source>
        <dbReference type="ARBA" id="ARBA00010923"/>
    </source>
</evidence>
<dbReference type="RefSeq" id="WP_109293734.1">
    <property type="nucleotide sequence ID" value="NZ_CP029254.1"/>
</dbReference>
<dbReference type="PANTHER" id="PTHR30408:SF12">
    <property type="entry name" value="TYPE I RESTRICTION ENZYME MJAVIII SPECIFICITY SUBUNIT"/>
    <property type="match status" value="1"/>
</dbReference>
<dbReference type="InterPro" id="IPR000055">
    <property type="entry name" value="Restrct_endonuc_typeI_TRD"/>
</dbReference>
<comment type="similarity">
    <text evidence="1">Belongs to the type-I restriction system S methylase family.</text>
</comment>
<evidence type="ECO:0000256" key="3">
    <source>
        <dbReference type="ARBA" id="ARBA00023125"/>
    </source>
</evidence>
<evidence type="ECO:0000259" key="4">
    <source>
        <dbReference type="Pfam" id="PF01420"/>
    </source>
</evidence>
<proteinExistence type="inferred from homology"/>
<dbReference type="CDD" id="cd16961">
    <property type="entry name" value="RMtype1_S_TRD-CR_like"/>
    <property type="match status" value="1"/>
</dbReference>
<accession>A0ABN5KE03</accession>
<dbReference type="EMBL" id="CP029254">
    <property type="protein sequence ID" value="AWK08748.1"/>
    <property type="molecule type" value="Genomic_DNA"/>
</dbReference>
<dbReference type="CDD" id="cd17524">
    <property type="entry name" value="RMtype1_S_EcoUTORF5051P-TRD2-CR2_like"/>
    <property type="match status" value="1"/>
</dbReference>
<sequence>MQSEEKAAWPVRRLTDVVSLPTGQVDPREEPYRSRVLLAPDHVESRTGKIAKHVTAADQSASSGKYVVQPGDVIFCKIRPALRKVALADFSGTCSADMYPLKPGREIVAGFLVAVLLSENFSRYVESLSARTGIPKVNREDLAGYCFPLPPLDEQRRLVEVADAVSAQERAIQGSITKLRSVRQGTLLSAMLPLRGGEPPRGWVRVQLKDVVPVAEYGVSEALDRDSRGVPVLRMNNLAGGRPELSDLRYSPVAVSAKLELKYGDVLFNRTNSIDHIGKSGMWRGELSKASFASYLVRINPDASRLTPEYLVEWLMHPTIRQRVRSISTVAVQQVNVNPTRLRELEIDMPKEPAEQRRIVDSLYACDAQISAECEELAKLRALKSGLIDDLLNAAA</sequence>
<dbReference type="InterPro" id="IPR044946">
    <property type="entry name" value="Restrct_endonuc_typeI_TRD_sf"/>
</dbReference>
<evidence type="ECO:0000256" key="2">
    <source>
        <dbReference type="ARBA" id="ARBA00022747"/>
    </source>
</evidence>
<organism evidence="5 6">
    <name type="scientific">Streptomyces spongiicola</name>
    <dbReference type="NCBI Taxonomy" id="1690221"/>
    <lineage>
        <taxon>Bacteria</taxon>
        <taxon>Bacillati</taxon>
        <taxon>Actinomycetota</taxon>
        <taxon>Actinomycetes</taxon>
        <taxon>Kitasatosporales</taxon>
        <taxon>Streptomycetaceae</taxon>
        <taxon>Streptomyces</taxon>
    </lineage>
</organism>
<dbReference type="InterPro" id="IPR052021">
    <property type="entry name" value="Type-I_RS_S_subunit"/>
</dbReference>
<keyword evidence="6" id="KW-1185">Reference proteome</keyword>
<dbReference type="Gene3D" id="3.90.220.20">
    <property type="entry name" value="DNA methylase specificity domains"/>
    <property type="match status" value="2"/>
</dbReference>
<dbReference type="SUPFAM" id="SSF116734">
    <property type="entry name" value="DNA methylase specificity domain"/>
    <property type="match status" value="2"/>
</dbReference>
<dbReference type="PANTHER" id="PTHR30408">
    <property type="entry name" value="TYPE-1 RESTRICTION ENZYME ECOKI SPECIFICITY PROTEIN"/>
    <property type="match status" value="1"/>
</dbReference>
<keyword evidence="3" id="KW-0238">DNA-binding</keyword>
<reference evidence="5 6" key="1">
    <citation type="submission" date="2018-05" db="EMBL/GenBank/DDBJ databases">
        <title>Complete genome sequence of the Type Strain of Streptomyces spongiicola HNM0071, the producer of staurosporine.</title>
        <authorList>
            <person name="Zhou S."/>
            <person name="Huang X."/>
        </authorList>
    </citation>
    <scope>NUCLEOTIDE SEQUENCE [LARGE SCALE GENOMIC DNA]</scope>
    <source>
        <strain evidence="5 6">HNM0071</strain>
    </source>
</reference>
<dbReference type="Proteomes" id="UP000245051">
    <property type="component" value="Chromosome"/>
</dbReference>
<evidence type="ECO:0000313" key="6">
    <source>
        <dbReference type="Proteomes" id="UP000245051"/>
    </source>
</evidence>
<feature type="domain" description="Type I restriction modification DNA specificity" evidence="4">
    <location>
        <begin position="200"/>
        <end position="379"/>
    </location>
</feature>
<dbReference type="Pfam" id="PF01420">
    <property type="entry name" value="Methylase_S"/>
    <property type="match status" value="2"/>
</dbReference>
<name>A0ABN5KE03_9ACTN</name>
<protein>
    <recommendedName>
        <fullName evidence="4">Type I restriction modification DNA specificity domain-containing protein</fullName>
    </recommendedName>
</protein>
<keyword evidence="2" id="KW-0680">Restriction system</keyword>
<feature type="domain" description="Type I restriction modification DNA specificity" evidence="4">
    <location>
        <begin position="56"/>
        <end position="168"/>
    </location>
</feature>
<gene>
    <name evidence="5" type="ORF">DDQ41_07240</name>
</gene>